<proteinExistence type="predicted"/>
<gene>
    <name evidence="2" type="ORF">ABH309_05905</name>
</gene>
<name>A0ABV0H2F0_9NEIS</name>
<comment type="caution">
    <text evidence="2">The sequence shown here is derived from an EMBL/GenBank/DDBJ whole genome shotgun (WGS) entry which is preliminary data.</text>
</comment>
<organism evidence="2 3">
    <name type="scientific">Chromobacterium piscinae</name>
    <dbReference type="NCBI Taxonomy" id="686831"/>
    <lineage>
        <taxon>Bacteria</taxon>
        <taxon>Pseudomonadati</taxon>
        <taxon>Pseudomonadota</taxon>
        <taxon>Betaproteobacteria</taxon>
        <taxon>Neisseriales</taxon>
        <taxon>Chromobacteriaceae</taxon>
        <taxon>Chromobacterium</taxon>
    </lineage>
</organism>
<dbReference type="Proteomes" id="UP001438292">
    <property type="component" value="Unassembled WGS sequence"/>
</dbReference>
<dbReference type="EMBL" id="JBDQQU010000004">
    <property type="protein sequence ID" value="MEO3953984.1"/>
    <property type="molecule type" value="Genomic_DNA"/>
</dbReference>
<accession>A0ABV0H2F0</accession>
<dbReference type="RefSeq" id="WP_347778728.1">
    <property type="nucleotide sequence ID" value="NZ_JBDQQU010000004.1"/>
</dbReference>
<keyword evidence="3" id="KW-1185">Reference proteome</keyword>
<evidence type="ECO:0000256" key="1">
    <source>
        <dbReference type="SAM" id="MobiDB-lite"/>
    </source>
</evidence>
<feature type="non-terminal residue" evidence="2">
    <location>
        <position position="1"/>
    </location>
</feature>
<evidence type="ECO:0000313" key="2">
    <source>
        <dbReference type="EMBL" id="MEO3953984.1"/>
    </source>
</evidence>
<reference evidence="2 3" key="1">
    <citation type="submission" date="2024-05" db="EMBL/GenBank/DDBJ databases">
        <authorList>
            <person name="De Oliveira J.P."/>
            <person name="Noriler S.A."/>
            <person name="De Oliveira A.G."/>
            <person name="Sipoli D.S."/>
        </authorList>
    </citation>
    <scope>NUCLEOTIDE SEQUENCE [LARGE SCALE GENOMIC DNA]</scope>
    <source>
        <strain evidence="2 3">LABIM186</strain>
    </source>
</reference>
<sequence length="72" mass="7435">DPQKMDDMKLSQVVFADGGSWSREWLSQSAGASASQALVNAMAAFNPPAAGQMTAQPDSQSAPAALAASSWH</sequence>
<feature type="compositionally biased region" description="Low complexity" evidence="1">
    <location>
        <begin position="55"/>
        <end position="72"/>
    </location>
</feature>
<evidence type="ECO:0000313" key="3">
    <source>
        <dbReference type="Proteomes" id="UP001438292"/>
    </source>
</evidence>
<feature type="region of interest" description="Disordered" evidence="1">
    <location>
        <begin position="49"/>
        <end position="72"/>
    </location>
</feature>
<protein>
    <submittedName>
        <fullName evidence="2">Uncharacterized protein</fullName>
    </submittedName>
</protein>